<dbReference type="PANTHER" id="PTHR37299">
    <property type="entry name" value="TRANSCRIPTIONAL REGULATOR-RELATED"/>
    <property type="match status" value="1"/>
</dbReference>
<dbReference type="InterPro" id="IPR011006">
    <property type="entry name" value="CheY-like_superfamily"/>
</dbReference>
<feature type="non-terminal residue" evidence="6">
    <location>
        <position position="1"/>
    </location>
</feature>
<dbReference type="EMBL" id="JAAIPF010000035">
    <property type="protein sequence ID" value="NSF74797.1"/>
    <property type="molecule type" value="Genomic_DNA"/>
</dbReference>
<comment type="caution">
    <text evidence="6">The sequence shown here is derived from an EMBL/GenBank/DDBJ whole genome shotgun (WGS) entry which is preliminary data.</text>
</comment>
<reference evidence="6 7" key="1">
    <citation type="journal article" date="2020" name="Cell Host Microbe">
        <title>Functional and Genomic Variation between Human-Derived Isolates of Lachnospiraceae Reveals Inter- and Intra-Species Diversity.</title>
        <authorList>
            <person name="Sorbara M.T."/>
            <person name="Littmann E.R."/>
            <person name="Fontana E."/>
            <person name="Moody T.U."/>
            <person name="Kohout C.E."/>
            <person name="Gjonbalaj M."/>
            <person name="Eaton V."/>
            <person name="Seok R."/>
            <person name="Leiner I.M."/>
            <person name="Pamer E.G."/>
        </authorList>
    </citation>
    <scope>NUCLEOTIDE SEQUENCE [LARGE SCALE GENOMIC DNA]</scope>
    <source>
        <strain evidence="6 7">MSK.20.11</strain>
    </source>
</reference>
<dbReference type="RefSeq" id="WP_173744098.1">
    <property type="nucleotide sequence ID" value="NZ_JAAIPF010000035.1"/>
</dbReference>
<name>A0ABX2GRF3_9FIRM</name>
<comment type="function">
    <text evidence="2">May play the central regulatory role in sporulation. It may be an element of the effector pathway responsible for the activation of sporulation genes in response to nutritional stress. Spo0A may act in concert with spo0H (a sigma factor) to control the expression of some genes that are critical to the sporulation process.</text>
</comment>
<evidence type="ECO:0000256" key="1">
    <source>
        <dbReference type="ARBA" id="ARBA00018672"/>
    </source>
</evidence>
<sequence length="177" mass="20298">IMLGESNGISFAECLRDTGGQIPIIFISSSEEFVFDAYSAEPVGYILKPVSRQKLAEALNRAIRHLTPQSIVIDTPSKTVSFHIRDITYIEVINKELQIHLQDGTVTKIYKSLSAVREILPKDIFVQCHRCYIVSLHAVRSIKRFEITLKNHEVIPVSKYSYRDVQEQLQQYAAKWF</sequence>
<accession>A0ABX2GRF3</accession>
<protein>
    <recommendedName>
        <fullName evidence="1">Stage 0 sporulation protein A homolog</fullName>
    </recommendedName>
</protein>
<dbReference type="InterPro" id="IPR001789">
    <property type="entry name" value="Sig_transdc_resp-reg_receiver"/>
</dbReference>
<evidence type="ECO:0000256" key="2">
    <source>
        <dbReference type="ARBA" id="ARBA00024867"/>
    </source>
</evidence>
<evidence type="ECO:0000313" key="6">
    <source>
        <dbReference type="EMBL" id="NSF74797.1"/>
    </source>
</evidence>
<evidence type="ECO:0000259" key="4">
    <source>
        <dbReference type="PROSITE" id="PS50110"/>
    </source>
</evidence>
<keyword evidence="7" id="KW-1185">Reference proteome</keyword>
<proteinExistence type="predicted"/>
<organism evidence="6 7">
    <name type="scientific">Blautia wexlerae</name>
    <dbReference type="NCBI Taxonomy" id="418240"/>
    <lineage>
        <taxon>Bacteria</taxon>
        <taxon>Bacillati</taxon>
        <taxon>Bacillota</taxon>
        <taxon>Clostridia</taxon>
        <taxon>Lachnospirales</taxon>
        <taxon>Lachnospiraceae</taxon>
        <taxon>Blautia</taxon>
    </lineage>
</organism>
<feature type="domain" description="HTH LytTR-type" evidence="5">
    <location>
        <begin position="71"/>
        <end position="171"/>
    </location>
</feature>
<evidence type="ECO:0000259" key="5">
    <source>
        <dbReference type="PROSITE" id="PS50930"/>
    </source>
</evidence>
<dbReference type="InterPro" id="IPR007492">
    <property type="entry name" value="LytTR_DNA-bd_dom"/>
</dbReference>
<dbReference type="Pfam" id="PF04397">
    <property type="entry name" value="LytTR"/>
    <property type="match status" value="1"/>
</dbReference>
<dbReference type="SUPFAM" id="SSF52172">
    <property type="entry name" value="CheY-like"/>
    <property type="match status" value="1"/>
</dbReference>
<dbReference type="SMART" id="SM00850">
    <property type="entry name" value="LytTR"/>
    <property type="match status" value="1"/>
</dbReference>
<feature type="domain" description="Response regulatory" evidence="4">
    <location>
        <begin position="1"/>
        <end position="63"/>
    </location>
</feature>
<evidence type="ECO:0000313" key="7">
    <source>
        <dbReference type="Proteomes" id="UP000822152"/>
    </source>
</evidence>
<dbReference type="Gene3D" id="2.40.50.1020">
    <property type="entry name" value="LytTr DNA-binding domain"/>
    <property type="match status" value="1"/>
</dbReference>
<gene>
    <name evidence="6" type="ORF">G4952_13480</name>
</gene>
<dbReference type="PROSITE" id="PS50930">
    <property type="entry name" value="HTH_LYTTR"/>
    <property type="match status" value="1"/>
</dbReference>
<dbReference type="Gene3D" id="3.40.50.2300">
    <property type="match status" value="1"/>
</dbReference>
<dbReference type="PANTHER" id="PTHR37299:SF1">
    <property type="entry name" value="STAGE 0 SPORULATION PROTEIN A HOMOLOG"/>
    <property type="match status" value="1"/>
</dbReference>
<comment type="caution">
    <text evidence="3">Lacks conserved residue(s) required for the propagation of feature annotation.</text>
</comment>
<dbReference type="PROSITE" id="PS50110">
    <property type="entry name" value="RESPONSE_REGULATORY"/>
    <property type="match status" value="1"/>
</dbReference>
<dbReference type="Proteomes" id="UP000822152">
    <property type="component" value="Unassembled WGS sequence"/>
</dbReference>
<evidence type="ECO:0000256" key="3">
    <source>
        <dbReference type="PROSITE-ProRule" id="PRU00169"/>
    </source>
</evidence>
<dbReference type="InterPro" id="IPR046947">
    <property type="entry name" value="LytR-like"/>
</dbReference>